<dbReference type="AlphaFoldDB" id="A0A834J3N3"/>
<gene>
    <name evidence="1" type="ORF">HZH66_014296</name>
</gene>
<accession>A0A834J3N3</accession>
<evidence type="ECO:0000313" key="2">
    <source>
        <dbReference type="Proteomes" id="UP000614350"/>
    </source>
</evidence>
<proteinExistence type="predicted"/>
<sequence length="138" mass="16405">MPQIINLTIYFYQNSRKDVEYYRMTRKVFRVVFKNSKSEDDDTEIDSESAEDGISSQWVRFQKSATKSTICIWLKSTNNVKYKRTSGFFKMFLTDRLVKEIVSEKVSLAVDVKPQIIMIRALRMHIEDSFARYHKKQL</sequence>
<evidence type="ECO:0000313" key="1">
    <source>
        <dbReference type="EMBL" id="KAF7380920.1"/>
    </source>
</evidence>
<organism evidence="1 2">
    <name type="scientific">Vespula vulgaris</name>
    <name type="common">Yellow jacket</name>
    <name type="synonym">Wasp</name>
    <dbReference type="NCBI Taxonomy" id="7454"/>
    <lineage>
        <taxon>Eukaryota</taxon>
        <taxon>Metazoa</taxon>
        <taxon>Ecdysozoa</taxon>
        <taxon>Arthropoda</taxon>
        <taxon>Hexapoda</taxon>
        <taxon>Insecta</taxon>
        <taxon>Pterygota</taxon>
        <taxon>Neoptera</taxon>
        <taxon>Endopterygota</taxon>
        <taxon>Hymenoptera</taxon>
        <taxon>Apocrita</taxon>
        <taxon>Aculeata</taxon>
        <taxon>Vespoidea</taxon>
        <taxon>Vespidae</taxon>
        <taxon>Vespinae</taxon>
        <taxon>Vespula</taxon>
    </lineage>
</organism>
<dbReference type="EMBL" id="JACSEA010000021">
    <property type="protein sequence ID" value="KAF7380920.1"/>
    <property type="molecule type" value="Genomic_DNA"/>
</dbReference>
<name>A0A834J3N3_VESVU</name>
<keyword evidence="2" id="KW-1185">Reference proteome</keyword>
<reference evidence="1" key="1">
    <citation type="journal article" date="2020" name="G3 (Bethesda)">
        <title>High-Quality Assemblies for Three Invasive Social Wasps from the &lt;i&gt;Vespula&lt;/i&gt; Genus.</title>
        <authorList>
            <person name="Harrop T.W.R."/>
            <person name="Guhlin J."/>
            <person name="McLaughlin G.M."/>
            <person name="Permina E."/>
            <person name="Stockwell P."/>
            <person name="Gilligan J."/>
            <person name="Le Lec M.F."/>
            <person name="Gruber M.A.M."/>
            <person name="Quinn O."/>
            <person name="Lovegrove M."/>
            <person name="Duncan E.J."/>
            <person name="Remnant E.J."/>
            <person name="Van Eeckhoven J."/>
            <person name="Graham B."/>
            <person name="Knapp R.A."/>
            <person name="Langford K.W."/>
            <person name="Kronenberg Z."/>
            <person name="Press M.O."/>
            <person name="Eacker S.M."/>
            <person name="Wilson-Rankin E.E."/>
            <person name="Purcell J."/>
            <person name="Lester P.J."/>
            <person name="Dearden P.K."/>
        </authorList>
    </citation>
    <scope>NUCLEOTIDE SEQUENCE</scope>
    <source>
        <strain evidence="1">Marl-1</strain>
    </source>
</reference>
<protein>
    <submittedName>
        <fullName evidence="1">Uncharacterized protein</fullName>
    </submittedName>
</protein>
<dbReference type="Proteomes" id="UP000614350">
    <property type="component" value="Unassembled WGS sequence"/>
</dbReference>
<comment type="caution">
    <text evidence="1">The sequence shown here is derived from an EMBL/GenBank/DDBJ whole genome shotgun (WGS) entry which is preliminary data.</text>
</comment>